<comment type="caution">
    <text evidence="1">The sequence shown here is derived from an EMBL/GenBank/DDBJ whole genome shotgun (WGS) entry which is preliminary data.</text>
</comment>
<reference evidence="1" key="1">
    <citation type="journal article" date="2022" name="Int. J. Mol. Sci.">
        <title>Draft Genome of Tanacetum Coccineum: Genomic Comparison of Closely Related Tanacetum-Family Plants.</title>
        <authorList>
            <person name="Yamashiro T."/>
            <person name="Shiraishi A."/>
            <person name="Nakayama K."/>
            <person name="Satake H."/>
        </authorList>
    </citation>
    <scope>NUCLEOTIDE SEQUENCE</scope>
</reference>
<reference evidence="1" key="2">
    <citation type="submission" date="2022-01" db="EMBL/GenBank/DDBJ databases">
        <authorList>
            <person name="Yamashiro T."/>
            <person name="Shiraishi A."/>
            <person name="Satake H."/>
            <person name="Nakayama K."/>
        </authorList>
    </citation>
    <scope>NUCLEOTIDE SEQUENCE</scope>
</reference>
<sequence length="73" mass="8341">MIILESNSTHEFANKVDELRASPRHVLGATRVQVPEDDLNDLKWTREEDGGVETLDLQFLLGSEWLEILDSTF</sequence>
<keyword evidence="2" id="KW-1185">Reference proteome</keyword>
<organism evidence="1 2">
    <name type="scientific">Tanacetum coccineum</name>
    <dbReference type="NCBI Taxonomy" id="301880"/>
    <lineage>
        <taxon>Eukaryota</taxon>
        <taxon>Viridiplantae</taxon>
        <taxon>Streptophyta</taxon>
        <taxon>Embryophyta</taxon>
        <taxon>Tracheophyta</taxon>
        <taxon>Spermatophyta</taxon>
        <taxon>Magnoliopsida</taxon>
        <taxon>eudicotyledons</taxon>
        <taxon>Gunneridae</taxon>
        <taxon>Pentapetalae</taxon>
        <taxon>asterids</taxon>
        <taxon>campanulids</taxon>
        <taxon>Asterales</taxon>
        <taxon>Asteraceae</taxon>
        <taxon>Asteroideae</taxon>
        <taxon>Anthemideae</taxon>
        <taxon>Anthemidinae</taxon>
        <taxon>Tanacetum</taxon>
    </lineage>
</organism>
<accession>A0ABQ5CBQ7</accession>
<evidence type="ECO:0000313" key="1">
    <source>
        <dbReference type="EMBL" id="GJT24465.1"/>
    </source>
</evidence>
<protein>
    <submittedName>
        <fullName evidence="1">Uncharacterized protein</fullName>
    </submittedName>
</protein>
<dbReference type="Proteomes" id="UP001151760">
    <property type="component" value="Unassembled WGS sequence"/>
</dbReference>
<proteinExistence type="predicted"/>
<dbReference type="EMBL" id="BQNB010014138">
    <property type="protein sequence ID" value="GJT24465.1"/>
    <property type="molecule type" value="Genomic_DNA"/>
</dbReference>
<evidence type="ECO:0000313" key="2">
    <source>
        <dbReference type="Proteomes" id="UP001151760"/>
    </source>
</evidence>
<name>A0ABQ5CBQ7_9ASTR</name>
<gene>
    <name evidence="1" type="ORF">Tco_0894402</name>
</gene>